<proteinExistence type="predicted"/>
<name>A0A409XHT7_PSICY</name>
<dbReference type="EMBL" id="NHYD01001659">
    <property type="protein sequence ID" value="PPQ90300.1"/>
    <property type="molecule type" value="Genomic_DNA"/>
</dbReference>
<organism evidence="1 2">
    <name type="scientific">Psilocybe cyanescens</name>
    <dbReference type="NCBI Taxonomy" id="93625"/>
    <lineage>
        <taxon>Eukaryota</taxon>
        <taxon>Fungi</taxon>
        <taxon>Dikarya</taxon>
        <taxon>Basidiomycota</taxon>
        <taxon>Agaricomycotina</taxon>
        <taxon>Agaricomycetes</taxon>
        <taxon>Agaricomycetidae</taxon>
        <taxon>Agaricales</taxon>
        <taxon>Agaricineae</taxon>
        <taxon>Strophariaceae</taxon>
        <taxon>Psilocybe</taxon>
    </lineage>
</organism>
<accession>A0A409XHT7</accession>
<sequence>MPETNPVPRLISQCVTLSWSQSVAGKVVWDSLKATSHSIKLTIALSTLYLSTGADGVEHRESQASEPSFSSSMASGRRYIDLHNDPTAGQLVNWPCLMPLRN</sequence>
<dbReference type="Proteomes" id="UP000283269">
    <property type="component" value="Unassembled WGS sequence"/>
</dbReference>
<evidence type="ECO:0000313" key="2">
    <source>
        <dbReference type="Proteomes" id="UP000283269"/>
    </source>
</evidence>
<keyword evidence="2" id="KW-1185">Reference proteome</keyword>
<dbReference type="InParanoid" id="A0A409XHT7"/>
<protein>
    <submittedName>
        <fullName evidence="1">Uncharacterized protein</fullName>
    </submittedName>
</protein>
<gene>
    <name evidence="1" type="ORF">CVT25_013125</name>
</gene>
<evidence type="ECO:0000313" key="1">
    <source>
        <dbReference type="EMBL" id="PPQ90300.1"/>
    </source>
</evidence>
<comment type="caution">
    <text evidence="1">The sequence shown here is derived from an EMBL/GenBank/DDBJ whole genome shotgun (WGS) entry which is preliminary data.</text>
</comment>
<reference evidence="1 2" key="1">
    <citation type="journal article" date="2018" name="Evol. Lett.">
        <title>Horizontal gene cluster transfer increased hallucinogenic mushroom diversity.</title>
        <authorList>
            <person name="Reynolds H.T."/>
            <person name="Vijayakumar V."/>
            <person name="Gluck-Thaler E."/>
            <person name="Korotkin H.B."/>
            <person name="Matheny P.B."/>
            <person name="Slot J.C."/>
        </authorList>
    </citation>
    <scope>NUCLEOTIDE SEQUENCE [LARGE SCALE GENOMIC DNA]</scope>
    <source>
        <strain evidence="1 2">2631</strain>
    </source>
</reference>
<dbReference type="AlphaFoldDB" id="A0A409XHT7"/>